<reference evidence="2 3" key="1">
    <citation type="journal article" date="2014" name="Gene">
        <title>A comparative genomic analysis of the alkalitolerant soil bacterium Bacillus lehensis G1.</title>
        <authorList>
            <person name="Noor Y.M."/>
            <person name="Samsulrizal N.H."/>
            <person name="Jema'on N.A."/>
            <person name="Low K.O."/>
            <person name="Ramli A.N."/>
            <person name="Alias N.I."/>
            <person name="Damis S.I."/>
            <person name="Fuzi S.F."/>
            <person name="Isa M.N."/>
            <person name="Murad A.M."/>
            <person name="Raih M.F."/>
            <person name="Bakar F.D."/>
            <person name="Najimudin N."/>
            <person name="Mahadi N.M."/>
            <person name="Illias R.M."/>
        </authorList>
    </citation>
    <scope>NUCLEOTIDE SEQUENCE [LARGE SCALE GENOMIC DNA]</scope>
    <source>
        <strain evidence="2 3">G1</strain>
    </source>
</reference>
<keyword evidence="3" id="KW-1185">Reference proteome</keyword>
<dbReference type="AlphaFoldDB" id="A0A060M7T0"/>
<accession>A0A060M7T0</accession>
<dbReference type="Pfam" id="PF01261">
    <property type="entry name" value="AP_endonuc_2"/>
    <property type="match status" value="1"/>
</dbReference>
<gene>
    <name evidence="2" type="ORF">BleG1_3592</name>
</gene>
<dbReference type="PATRIC" id="fig|1246626.3.peg.3581"/>
<dbReference type="EMBL" id="CP003923">
    <property type="protein sequence ID" value="AIC96139.1"/>
    <property type="molecule type" value="Genomic_DNA"/>
</dbReference>
<dbReference type="SUPFAM" id="SSF51658">
    <property type="entry name" value="Xylose isomerase-like"/>
    <property type="match status" value="1"/>
</dbReference>
<dbReference type="KEGG" id="ble:BleG1_3592"/>
<name>A0A060M7T0_9BACI</name>
<organism evidence="2 3">
    <name type="scientific">Shouchella lehensis G1</name>
    <dbReference type="NCBI Taxonomy" id="1246626"/>
    <lineage>
        <taxon>Bacteria</taxon>
        <taxon>Bacillati</taxon>
        <taxon>Bacillota</taxon>
        <taxon>Bacilli</taxon>
        <taxon>Bacillales</taxon>
        <taxon>Bacillaceae</taxon>
        <taxon>Shouchella</taxon>
    </lineage>
</organism>
<dbReference type="HOGENOM" id="CLU_059523_1_2_9"/>
<dbReference type="GO" id="GO:0016853">
    <property type="term" value="F:isomerase activity"/>
    <property type="evidence" value="ECO:0007669"/>
    <property type="project" value="UniProtKB-KW"/>
</dbReference>
<dbReference type="PANTHER" id="PTHR12110:SF41">
    <property type="entry name" value="INOSOSE DEHYDRATASE"/>
    <property type="match status" value="1"/>
</dbReference>
<dbReference type="InterPro" id="IPR050312">
    <property type="entry name" value="IolE/XylAMocC-like"/>
</dbReference>
<dbReference type="STRING" id="1246626.BleG1_3592"/>
<evidence type="ECO:0000259" key="1">
    <source>
        <dbReference type="Pfam" id="PF01261"/>
    </source>
</evidence>
<proteinExistence type="predicted"/>
<evidence type="ECO:0000313" key="3">
    <source>
        <dbReference type="Proteomes" id="UP000027142"/>
    </source>
</evidence>
<evidence type="ECO:0000313" key="2">
    <source>
        <dbReference type="EMBL" id="AIC96139.1"/>
    </source>
</evidence>
<dbReference type="PANTHER" id="PTHR12110">
    <property type="entry name" value="HYDROXYPYRUVATE ISOMERASE"/>
    <property type="match status" value="1"/>
</dbReference>
<sequence>MKDKFAATLFTVRDELKSAGIGPVFKEIAEMGYAGIQLSGLPPGYDQDEVAYHLKKNGVATAGMHVSFDRLTNEFDLVRQEAKKYGTTDVFCPYLPESLQTESGYREVKKTLNGLAKAAPELRIGYHNHAFEFETQLEGMDALAYLLEPREDNAIFAEIDVFWVAKGGHDPLSYVEPYKGRMPVIHLKDMTADEDRTFAEVGEGIIDFPPLLQWGERHGIEWYVVEQDVCKGAPMDSLRMSLSNLHRFADALQEQKQKK</sequence>
<dbReference type="InterPro" id="IPR013022">
    <property type="entry name" value="Xyl_isomerase-like_TIM-brl"/>
</dbReference>
<protein>
    <submittedName>
        <fullName evidence="2">Xylose isomerase-like protein</fullName>
    </submittedName>
</protein>
<dbReference type="Gene3D" id="3.20.20.150">
    <property type="entry name" value="Divalent-metal-dependent TIM barrel enzymes"/>
    <property type="match status" value="1"/>
</dbReference>
<dbReference type="RefSeq" id="WP_038483779.1">
    <property type="nucleotide sequence ID" value="NZ_CP003923.1"/>
</dbReference>
<feature type="domain" description="Xylose isomerase-like TIM barrel" evidence="1">
    <location>
        <begin position="25"/>
        <end position="226"/>
    </location>
</feature>
<dbReference type="InterPro" id="IPR036237">
    <property type="entry name" value="Xyl_isomerase-like_sf"/>
</dbReference>
<dbReference type="Proteomes" id="UP000027142">
    <property type="component" value="Chromosome"/>
</dbReference>
<keyword evidence="2" id="KW-0413">Isomerase</keyword>
<dbReference type="OrthoDB" id="9798407at2"/>
<dbReference type="eggNOG" id="COG1082">
    <property type="taxonomic scope" value="Bacteria"/>
</dbReference>